<dbReference type="PANTHER" id="PTHR30563">
    <property type="entry name" value="DNA RECOMBINATION PROTEIN RMUC"/>
    <property type="match status" value="1"/>
</dbReference>
<dbReference type="InterPro" id="IPR003798">
    <property type="entry name" value="DNA_recombination_RmuC"/>
</dbReference>
<comment type="similarity">
    <text evidence="2">Belongs to the RmuC family.</text>
</comment>
<sequence length="575" mass="63643">MDLIIAIIIIAALLIGAAAGWFVGAKSSAAWRDRHAEAETRARDLDDRFRAAIGELATMSERAARAGELEQRLLDREERLRDAQAQVAGLRSETVERSNSAETLRSDIANLRASLLESDAARHKAERLVAQQQSGAEEKEQAARLRDKEREEAFAREYGRLAEAEEKLQTKFNEIAEKLLAGAQNRFMERAKTDFDALNKESLAALEKKVAPVGETLDRYRKRMEEIEKNNASGFEQLKGVIGEVRAGQDRVLEGANRIATTLRGATKARGDWGELQLQNLLESCGLYDKADFNAQFSVAGDDGALRPDAIINIPGGRRLVVDVKNVFNTYARANEADTEEERQELLRGHAREVRTHIDALSAKRYQDFVKGSADFVIMFIPGEHVLYAALTQDNNLLDYALKRQVVLASPLNFMSIALTVATVWRQAGVQADATEIAELGKQLYDRLSVVARHISSLRKSLQSTNQHFDALVGSFDTNLRKTGERFEELSIDTTARELHEAAPLNSIPRRLGNFPDPDQDAAELQPGSTASEGEIGEGEISDRQISDRSMSDRSISDGQMPDQPLSRQSTATAS</sequence>
<proteinExistence type="inferred from homology"/>
<protein>
    <recommendedName>
        <fullName evidence="3">DNA recombination protein RmuC homolog</fullName>
    </recommendedName>
</protein>
<evidence type="ECO:0000256" key="4">
    <source>
        <dbReference type="ARBA" id="ARBA00023054"/>
    </source>
</evidence>
<evidence type="ECO:0000256" key="2">
    <source>
        <dbReference type="ARBA" id="ARBA00009840"/>
    </source>
</evidence>
<accession>A0ABU2ZG48</accession>
<evidence type="ECO:0000256" key="5">
    <source>
        <dbReference type="ARBA" id="ARBA00023172"/>
    </source>
</evidence>
<comment type="function">
    <text evidence="1">Involved in DNA recombination.</text>
</comment>
<comment type="caution">
    <text evidence="8">The sequence shown here is derived from an EMBL/GenBank/DDBJ whole genome shotgun (WGS) entry which is preliminary data.</text>
</comment>
<evidence type="ECO:0000256" key="3">
    <source>
        <dbReference type="ARBA" id="ARBA00021840"/>
    </source>
</evidence>
<keyword evidence="9" id="KW-1185">Reference proteome</keyword>
<feature type="region of interest" description="Disordered" evidence="7">
    <location>
        <begin position="504"/>
        <end position="575"/>
    </location>
</feature>
<evidence type="ECO:0000313" key="8">
    <source>
        <dbReference type="EMBL" id="MDT0575575.1"/>
    </source>
</evidence>
<gene>
    <name evidence="8" type="primary">rmuC</name>
    <name evidence="8" type="ORF">RM533_05200</name>
</gene>
<evidence type="ECO:0000256" key="7">
    <source>
        <dbReference type="SAM" id="MobiDB-lite"/>
    </source>
</evidence>
<keyword evidence="4 6" id="KW-0175">Coiled coil</keyword>
<dbReference type="EMBL" id="JAVRHS010000002">
    <property type="protein sequence ID" value="MDT0575575.1"/>
    <property type="molecule type" value="Genomic_DNA"/>
</dbReference>
<evidence type="ECO:0000256" key="1">
    <source>
        <dbReference type="ARBA" id="ARBA00003416"/>
    </source>
</evidence>
<dbReference type="RefSeq" id="WP_311340128.1">
    <property type="nucleotide sequence ID" value="NZ_JAVRHS010000002.1"/>
</dbReference>
<name>A0ABU2ZG48_9SPHN</name>
<feature type="compositionally biased region" description="Polar residues" evidence="7">
    <location>
        <begin position="566"/>
        <end position="575"/>
    </location>
</feature>
<feature type="compositionally biased region" description="Basic and acidic residues" evidence="7">
    <location>
        <begin position="541"/>
        <end position="556"/>
    </location>
</feature>
<evidence type="ECO:0000256" key="6">
    <source>
        <dbReference type="SAM" id="Coils"/>
    </source>
</evidence>
<evidence type="ECO:0000313" key="9">
    <source>
        <dbReference type="Proteomes" id="UP001259803"/>
    </source>
</evidence>
<keyword evidence="5" id="KW-0233">DNA recombination</keyword>
<organism evidence="8 9">
    <name type="scientific">Croceicoccus esteveae</name>
    <dbReference type="NCBI Taxonomy" id="3075597"/>
    <lineage>
        <taxon>Bacteria</taxon>
        <taxon>Pseudomonadati</taxon>
        <taxon>Pseudomonadota</taxon>
        <taxon>Alphaproteobacteria</taxon>
        <taxon>Sphingomonadales</taxon>
        <taxon>Erythrobacteraceae</taxon>
        <taxon>Croceicoccus</taxon>
    </lineage>
</organism>
<feature type="coiled-coil region" evidence="6">
    <location>
        <begin position="66"/>
        <end position="93"/>
    </location>
</feature>
<reference evidence="8 9" key="1">
    <citation type="submission" date="2023-09" db="EMBL/GenBank/DDBJ databases">
        <authorList>
            <person name="Rey-Velasco X."/>
        </authorList>
    </citation>
    <scope>NUCLEOTIDE SEQUENCE [LARGE SCALE GENOMIC DNA]</scope>
    <source>
        <strain evidence="8 9">F390</strain>
    </source>
</reference>
<dbReference type="PANTHER" id="PTHR30563:SF0">
    <property type="entry name" value="DNA RECOMBINATION PROTEIN RMUC"/>
    <property type="match status" value="1"/>
</dbReference>
<dbReference type="Proteomes" id="UP001259803">
    <property type="component" value="Unassembled WGS sequence"/>
</dbReference>
<dbReference type="Pfam" id="PF02646">
    <property type="entry name" value="RmuC"/>
    <property type="match status" value="1"/>
</dbReference>